<reference evidence="2 3" key="1">
    <citation type="submission" date="2018-11" db="EMBL/GenBank/DDBJ databases">
        <authorList>
            <consortium name="Pathogen Informatics"/>
        </authorList>
    </citation>
    <scope>NUCLEOTIDE SEQUENCE [LARGE SCALE GENOMIC DNA]</scope>
</reference>
<keyword evidence="3" id="KW-1185">Reference proteome</keyword>
<evidence type="ECO:0000313" key="3">
    <source>
        <dbReference type="Proteomes" id="UP000281553"/>
    </source>
</evidence>
<proteinExistence type="predicted"/>
<name>A0A3P7NYG1_DIBLA</name>
<evidence type="ECO:0000313" key="2">
    <source>
        <dbReference type="EMBL" id="VDN13232.1"/>
    </source>
</evidence>
<dbReference type="Proteomes" id="UP000281553">
    <property type="component" value="Unassembled WGS sequence"/>
</dbReference>
<dbReference type="EMBL" id="UYRU01055908">
    <property type="protein sequence ID" value="VDN13232.1"/>
    <property type="molecule type" value="Genomic_DNA"/>
</dbReference>
<feature type="compositionally biased region" description="Polar residues" evidence="1">
    <location>
        <begin position="63"/>
        <end position="73"/>
    </location>
</feature>
<accession>A0A3P7NYG1</accession>
<feature type="region of interest" description="Disordered" evidence="1">
    <location>
        <begin position="59"/>
        <end position="78"/>
    </location>
</feature>
<gene>
    <name evidence="2" type="ORF">DILT_LOCUS9063</name>
</gene>
<dbReference type="OrthoDB" id="10521300at2759"/>
<sequence>MTPSRSQCPLQPKDVSYNFLTESALERRGEHIASDHRPNRIVESVYVEKHERPTLYRAHSMNRPVTSKANTETIPKPELQHRPLYRKRIFKKKKRMQSYELLLWNLFYFSKDRSAGL</sequence>
<dbReference type="AlphaFoldDB" id="A0A3P7NYG1"/>
<protein>
    <submittedName>
        <fullName evidence="2">Uncharacterized protein</fullName>
    </submittedName>
</protein>
<evidence type="ECO:0000256" key="1">
    <source>
        <dbReference type="SAM" id="MobiDB-lite"/>
    </source>
</evidence>
<organism evidence="2 3">
    <name type="scientific">Dibothriocephalus latus</name>
    <name type="common">Fish tapeworm</name>
    <name type="synonym">Diphyllobothrium latum</name>
    <dbReference type="NCBI Taxonomy" id="60516"/>
    <lineage>
        <taxon>Eukaryota</taxon>
        <taxon>Metazoa</taxon>
        <taxon>Spiralia</taxon>
        <taxon>Lophotrochozoa</taxon>
        <taxon>Platyhelminthes</taxon>
        <taxon>Cestoda</taxon>
        <taxon>Eucestoda</taxon>
        <taxon>Diphyllobothriidea</taxon>
        <taxon>Diphyllobothriidae</taxon>
        <taxon>Dibothriocephalus</taxon>
    </lineage>
</organism>